<organism evidence="2 3">
    <name type="scientific">Steinernema glaseri</name>
    <dbReference type="NCBI Taxonomy" id="37863"/>
    <lineage>
        <taxon>Eukaryota</taxon>
        <taxon>Metazoa</taxon>
        <taxon>Ecdysozoa</taxon>
        <taxon>Nematoda</taxon>
        <taxon>Chromadorea</taxon>
        <taxon>Rhabditida</taxon>
        <taxon>Tylenchina</taxon>
        <taxon>Panagrolaimomorpha</taxon>
        <taxon>Strongyloidoidea</taxon>
        <taxon>Steinernematidae</taxon>
        <taxon>Steinernema</taxon>
    </lineage>
</organism>
<accession>A0A1I7ZLM0</accession>
<dbReference type="WBParaSite" id="L893_g27672.t1">
    <property type="protein sequence ID" value="L893_g27672.t1"/>
    <property type="gene ID" value="L893_g27672"/>
</dbReference>
<feature type="signal peptide" evidence="1">
    <location>
        <begin position="1"/>
        <end position="17"/>
    </location>
</feature>
<evidence type="ECO:0000256" key="1">
    <source>
        <dbReference type="SAM" id="SignalP"/>
    </source>
</evidence>
<dbReference type="SUPFAM" id="SSF57302">
    <property type="entry name" value="Snake toxin-like"/>
    <property type="match status" value="1"/>
</dbReference>
<keyword evidence="1" id="KW-0732">Signal</keyword>
<evidence type="ECO:0000313" key="3">
    <source>
        <dbReference type="WBParaSite" id="L893_g27672.t1"/>
    </source>
</evidence>
<protein>
    <submittedName>
        <fullName evidence="3">ShKT domain-containing protein</fullName>
    </submittedName>
</protein>
<keyword evidence="2" id="KW-1185">Reference proteome</keyword>
<proteinExistence type="predicted"/>
<sequence>MLSYYTIFILCFSACSALVCITCYGDSCADANKWVKENCPPDVTTCYTFRNEHNKVYKRGCATEKCENRKRLCSECDSDNCNGRRSNPLANYHGGGGLWDKSTAGLSTRVAVPLAAALTLTVYALI</sequence>
<dbReference type="AlphaFoldDB" id="A0A1I7ZLM0"/>
<reference evidence="3" key="1">
    <citation type="submission" date="2016-11" db="UniProtKB">
        <authorList>
            <consortium name="WormBaseParasite"/>
        </authorList>
    </citation>
    <scope>IDENTIFICATION</scope>
</reference>
<dbReference type="Proteomes" id="UP000095287">
    <property type="component" value="Unplaced"/>
</dbReference>
<evidence type="ECO:0000313" key="2">
    <source>
        <dbReference type="Proteomes" id="UP000095287"/>
    </source>
</evidence>
<feature type="chain" id="PRO_5009313660" evidence="1">
    <location>
        <begin position="18"/>
        <end position="126"/>
    </location>
</feature>
<dbReference type="InterPro" id="IPR045860">
    <property type="entry name" value="Snake_toxin-like_sf"/>
</dbReference>
<name>A0A1I7ZLM0_9BILA</name>